<name>A0A165E4V7_9BASI</name>
<dbReference type="EMBL" id="KV424022">
    <property type="protein sequence ID" value="KZT54100.1"/>
    <property type="molecule type" value="Genomic_DNA"/>
</dbReference>
<reference evidence="1 2" key="1">
    <citation type="journal article" date="2016" name="Mol. Biol. Evol.">
        <title>Comparative Genomics of Early-Diverging Mushroom-Forming Fungi Provides Insights into the Origins of Lignocellulose Decay Capabilities.</title>
        <authorList>
            <person name="Nagy L.G."/>
            <person name="Riley R."/>
            <person name="Tritt A."/>
            <person name="Adam C."/>
            <person name="Daum C."/>
            <person name="Floudas D."/>
            <person name="Sun H."/>
            <person name="Yadav J.S."/>
            <person name="Pangilinan J."/>
            <person name="Larsson K.H."/>
            <person name="Matsuura K."/>
            <person name="Barry K."/>
            <person name="Labutti K."/>
            <person name="Kuo R."/>
            <person name="Ohm R.A."/>
            <person name="Bhattacharya S.S."/>
            <person name="Shirouzu T."/>
            <person name="Yoshinaga Y."/>
            <person name="Martin F.M."/>
            <person name="Grigoriev I.V."/>
            <person name="Hibbett D.S."/>
        </authorList>
    </citation>
    <scope>NUCLEOTIDE SEQUENCE [LARGE SCALE GENOMIC DNA]</scope>
    <source>
        <strain evidence="1 2">HHB12733</strain>
    </source>
</reference>
<dbReference type="Proteomes" id="UP000076842">
    <property type="component" value="Unassembled WGS sequence"/>
</dbReference>
<proteinExistence type="predicted"/>
<accession>A0A165E4V7</accession>
<sequence>MAISLLGKARSFFIRNPGSRSKHGINGNTSTVMKALVVQQDKTVAVERKKMPSIGPNDIL</sequence>
<gene>
    <name evidence="1" type="ORF">CALCODRAFT_500333</name>
</gene>
<dbReference type="STRING" id="1353952.A0A165E4V7"/>
<evidence type="ECO:0000313" key="2">
    <source>
        <dbReference type="Proteomes" id="UP000076842"/>
    </source>
</evidence>
<keyword evidence="2" id="KW-1185">Reference proteome</keyword>
<organism evidence="1 2">
    <name type="scientific">Calocera cornea HHB12733</name>
    <dbReference type="NCBI Taxonomy" id="1353952"/>
    <lineage>
        <taxon>Eukaryota</taxon>
        <taxon>Fungi</taxon>
        <taxon>Dikarya</taxon>
        <taxon>Basidiomycota</taxon>
        <taxon>Agaricomycotina</taxon>
        <taxon>Dacrymycetes</taxon>
        <taxon>Dacrymycetales</taxon>
        <taxon>Dacrymycetaceae</taxon>
        <taxon>Calocera</taxon>
    </lineage>
</organism>
<dbReference type="AlphaFoldDB" id="A0A165E4V7"/>
<protein>
    <submittedName>
        <fullName evidence="1">Uncharacterized protein</fullName>
    </submittedName>
</protein>
<dbReference type="InParanoid" id="A0A165E4V7"/>
<evidence type="ECO:0000313" key="1">
    <source>
        <dbReference type="EMBL" id="KZT54100.1"/>
    </source>
</evidence>